<evidence type="ECO:0000259" key="5">
    <source>
        <dbReference type="Pfam" id="PF00561"/>
    </source>
</evidence>
<name>A0A564Z066_HYMDI</name>
<dbReference type="Proteomes" id="UP000321570">
    <property type="component" value="Unassembled WGS sequence"/>
</dbReference>
<gene>
    <name evidence="6" type="ORF">WMSIL1_LOCUS11286</name>
</gene>
<keyword evidence="7" id="KW-1185">Reference proteome</keyword>
<dbReference type="GO" id="GO:0005737">
    <property type="term" value="C:cytoplasm"/>
    <property type="evidence" value="ECO:0007669"/>
    <property type="project" value="UniProtKB-SubCell"/>
</dbReference>
<dbReference type="PANTHER" id="PTHR15913">
    <property type="entry name" value="ACID CLUSTER PROTEIN 33"/>
    <property type="match status" value="1"/>
</dbReference>
<evidence type="ECO:0000256" key="3">
    <source>
        <dbReference type="ARBA" id="ARBA00020148"/>
    </source>
</evidence>
<keyword evidence="4" id="KW-0963">Cytoplasm</keyword>
<dbReference type="Gene3D" id="3.40.50.1820">
    <property type="entry name" value="alpha/beta hydrolase"/>
    <property type="match status" value="1"/>
</dbReference>
<evidence type="ECO:0000313" key="7">
    <source>
        <dbReference type="Proteomes" id="UP000321570"/>
    </source>
</evidence>
<dbReference type="AlphaFoldDB" id="A0A564Z066"/>
<protein>
    <recommendedName>
        <fullName evidence="3">Maspardin</fullName>
    </recommendedName>
</protein>
<accession>A0A564Z066</accession>
<evidence type="ECO:0000256" key="1">
    <source>
        <dbReference type="ARBA" id="ARBA00004496"/>
    </source>
</evidence>
<comment type="similarity">
    <text evidence="2">Belongs to the AB hydrolase superfamily.</text>
</comment>
<evidence type="ECO:0000256" key="2">
    <source>
        <dbReference type="ARBA" id="ARBA00008645"/>
    </source>
</evidence>
<dbReference type="PANTHER" id="PTHR15913:SF0">
    <property type="entry name" value="MASPARDIN"/>
    <property type="match status" value="1"/>
</dbReference>
<evidence type="ECO:0000256" key="4">
    <source>
        <dbReference type="ARBA" id="ARBA00022490"/>
    </source>
</evidence>
<organism evidence="6 7">
    <name type="scientific">Hymenolepis diminuta</name>
    <name type="common">Rat tapeworm</name>
    <dbReference type="NCBI Taxonomy" id="6216"/>
    <lineage>
        <taxon>Eukaryota</taxon>
        <taxon>Metazoa</taxon>
        <taxon>Spiralia</taxon>
        <taxon>Lophotrochozoa</taxon>
        <taxon>Platyhelminthes</taxon>
        <taxon>Cestoda</taxon>
        <taxon>Eucestoda</taxon>
        <taxon>Cyclophyllidea</taxon>
        <taxon>Hymenolepididae</taxon>
        <taxon>Hymenolepis</taxon>
    </lineage>
</organism>
<comment type="subcellular location">
    <subcellularLocation>
        <location evidence="1">Cytoplasm</location>
    </subcellularLocation>
</comment>
<dbReference type="SUPFAM" id="SSF53474">
    <property type="entry name" value="alpha/beta-Hydrolases"/>
    <property type="match status" value="1"/>
</dbReference>
<proteinExistence type="inferred from homology"/>
<evidence type="ECO:0000313" key="6">
    <source>
        <dbReference type="EMBL" id="VUZ52830.1"/>
    </source>
</evidence>
<dbReference type="InterPro" id="IPR029058">
    <property type="entry name" value="AB_hydrolase_fold"/>
</dbReference>
<dbReference type="EMBL" id="CABIJS010000532">
    <property type="protein sequence ID" value="VUZ52830.1"/>
    <property type="molecule type" value="Genomic_DNA"/>
</dbReference>
<reference evidence="6 7" key="1">
    <citation type="submission" date="2019-07" db="EMBL/GenBank/DDBJ databases">
        <authorList>
            <person name="Jastrzebski P J."/>
            <person name="Paukszto L."/>
            <person name="Jastrzebski P J."/>
        </authorList>
    </citation>
    <scope>NUCLEOTIDE SEQUENCE [LARGE SCALE GENOMIC DNA]</scope>
    <source>
        <strain evidence="6 7">WMS-il1</strain>
    </source>
</reference>
<dbReference type="Pfam" id="PF00561">
    <property type="entry name" value="Abhydrolase_1"/>
    <property type="match status" value="1"/>
</dbReference>
<feature type="domain" description="AB hydrolase-1" evidence="5">
    <location>
        <begin position="76"/>
        <end position="152"/>
    </location>
</feature>
<sequence>MDSPNMFDYETFIKSSNKTTIKIDKYTIDMYDTGPREISCPIVCLPPTTCDASIFYKVQTFLSNEKFRIISMNYPETYTTNAFCEVFLKLLDELHLVAVHIVGASLGGFLAQKFCEFCAASSGRVKSLILCNTYTDTYCFETRYSAKMFWLLPLPMLRMTFEYPCVSDNADNEIKEASKSARDQCNKMSQGELASRLTMACRTNIVATEELQKADITIIEVGDIETSYKNQYSSVHRAYPEAKVASLDTGGHFPFLSRYDEFATYMKMHYDAYVGTPFSPSISDDS</sequence>
<dbReference type="InterPro" id="IPR026151">
    <property type="entry name" value="Maspardin"/>
</dbReference>
<dbReference type="InterPro" id="IPR000073">
    <property type="entry name" value="AB_hydrolase_1"/>
</dbReference>